<dbReference type="PANTHER" id="PTHR36573">
    <property type="entry name" value="INTERMEMBRANE PHOSPHOLIPID TRANSPORT SYSTEM BINDING PROTEIN MLAC"/>
    <property type="match status" value="1"/>
</dbReference>
<dbReference type="Gene3D" id="3.10.450.710">
    <property type="entry name" value="Tgt2/MlaC"/>
    <property type="match status" value="1"/>
</dbReference>
<accession>A0A3B0SW28</accession>
<evidence type="ECO:0000313" key="1">
    <source>
        <dbReference type="EMBL" id="VAW05287.1"/>
    </source>
</evidence>
<sequence>MGSKSRIKTLNPKVLVKRMFMATLSTALILIALFWSQNLQASEKKANLNEDPEIQQEAADFIQRLADEALTSLTLENATLTDQENKFRGILQKGFDVKYIGKISLGRHRKQATRENLDNYYALFPEYLVRVYTSRLTKLDTRKVNVGRVLPNGKRDMYVRTKVIDDEEKSYDVDWRVRPKKAEMEKYTYKIIDVKIEGISMARTQRDDFAARISESGMGGLIEFMQSIVNDTVMVAENDTHKEKTKASPEQTR</sequence>
<evidence type="ECO:0008006" key="2">
    <source>
        <dbReference type="Google" id="ProtNLM"/>
    </source>
</evidence>
<dbReference type="Pfam" id="PF05494">
    <property type="entry name" value="MlaC"/>
    <property type="match status" value="1"/>
</dbReference>
<proteinExistence type="predicted"/>
<dbReference type="EMBL" id="UOEJ01000209">
    <property type="protein sequence ID" value="VAW05287.1"/>
    <property type="molecule type" value="Genomic_DNA"/>
</dbReference>
<gene>
    <name evidence="1" type="ORF">MNBD_ALPHA01-383</name>
</gene>
<dbReference type="AlphaFoldDB" id="A0A3B0SW28"/>
<reference evidence="1" key="1">
    <citation type="submission" date="2018-06" db="EMBL/GenBank/DDBJ databases">
        <authorList>
            <person name="Zhirakovskaya E."/>
        </authorList>
    </citation>
    <scope>NUCLEOTIDE SEQUENCE</scope>
</reference>
<name>A0A3B0SW28_9ZZZZ</name>
<dbReference type="PANTHER" id="PTHR36573:SF1">
    <property type="entry name" value="INTERMEMBRANE PHOSPHOLIPID TRANSPORT SYSTEM BINDING PROTEIN MLAC"/>
    <property type="match status" value="1"/>
</dbReference>
<protein>
    <recommendedName>
        <fullName evidence="2">ABC-type transport system involved in resistance to organic solvents, auxiliary component</fullName>
    </recommendedName>
</protein>
<dbReference type="InterPro" id="IPR008869">
    <property type="entry name" value="MlaC/ttg2D"/>
</dbReference>
<organism evidence="1">
    <name type="scientific">hydrothermal vent metagenome</name>
    <dbReference type="NCBI Taxonomy" id="652676"/>
    <lineage>
        <taxon>unclassified sequences</taxon>
        <taxon>metagenomes</taxon>
        <taxon>ecological metagenomes</taxon>
    </lineage>
</organism>
<dbReference type="InterPro" id="IPR042245">
    <property type="entry name" value="Tgt2/MlaC_sf"/>
</dbReference>